<evidence type="ECO:0000313" key="3">
    <source>
        <dbReference type="Proteomes" id="UP001590950"/>
    </source>
</evidence>
<protein>
    <submittedName>
        <fullName evidence="2">Uncharacterized protein</fullName>
    </submittedName>
</protein>
<evidence type="ECO:0000313" key="2">
    <source>
        <dbReference type="EMBL" id="KAL2045638.1"/>
    </source>
</evidence>
<comment type="caution">
    <text evidence="2">The sequence shown here is derived from an EMBL/GenBank/DDBJ whole genome shotgun (WGS) entry which is preliminary data.</text>
</comment>
<dbReference type="Proteomes" id="UP001590950">
    <property type="component" value="Unassembled WGS sequence"/>
</dbReference>
<reference evidence="2 3" key="1">
    <citation type="submission" date="2024-09" db="EMBL/GenBank/DDBJ databases">
        <title>Rethinking Asexuality: The Enigmatic Case of Functional Sexual Genes in Lepraria (Stereocaulaceae).</title>
        <authorList>
            <person name="Doellman M."/>
            <person name="Sun Y."/>
            <person name="Barcenas-Pena A."/>
            <person name="Lumbsch H.T."/>
            <person name="Grewe F."/>
        </authorList>
    </citation>
    <scope>NUCLEOTIDE SEQUENCE [LARGE SCALE GENOMIC DNA]</scope>
    <source>
        <strain evidence="2 3">Mercado 3170</strain>
    </source>
</reference>
<keyword evidence="1" id="KW-0732">Signal</keyword>
<name>A0ABR4AQB8_9LECA</name>
<feature type="signal peptide" evidence="1">
    <location>
        <begin position="1"/>
        <end position="17"/>
    </location>
</feature>
<evidence type="ECO:0000256" key="1">
    <source>
        <dbReference type="SAM" id="SignalP"/>
    </source>
</evidence>
<proteinExistence type="predicted"/>
<keyword evidence="3" id="KW-1185">Reference proteome</keyword>
<sequence>MIYVFLILVTALSAVVTHDLAFQIQEPLIDQDLPPIFRVPLEEWQKLNDSIGGRLRYALPMAYPCYDNYDGLSKSMDPDACAAIEQQKIDNEFVAGHGGGYILVSNVLEATCHTD</sequence>
<accession>A0ABR4AQB8</accession>
<dbReference type="EMBL" id="JBEFKJ010000006">
    <property type="protein sequence ID" value="KAL2045638.1"/>
    <property type="molecule type" value="Genomic_DNA"/>
</dbReference>
<gene>
    <name evidence="2" type="ORF">N7G274_002066</name>
</gene>
<organism evidence="2 3">
    <name type="scientific">Stereocaulon virgatum</name>
    <dbReference type="NCBI Taxonomy" id="373712"/>
    <lineage>
        <taxon>Eukaryota</taxon>
        <taxon>Fungi</taxon>
        <taxon>Dikarya</taxon>
        <taxon>Ascomycota</taxon>
        <taxon>Pezizomycotina</taxon>
        <taxon>Lecanoromycetes</taxon>
        <taxon>OSLEUM clade</taxon>
        <taxon>Lecanoromycetidae</taxon>
        <taxon>Lecanorales</taxon>
        <taxon>Lecanorineae</taxon>
        <taxon>Stereocaulaceae</taxon>
        <taxon>Stereocaulon</taxon>
    </lineage>
</organism>
<feature type="chain" id="PRO_5047090395" evidence="1">
    <location>
        <begin position="18"/>
        <end position="115"/>
    </location>
</feature>